<dbReference type="PANTHER" id="PTHR24096">
    <property type="entry name" value="LONG-CHAIN-FATTY-ACID--COA LIGASE"/>
    <property type="match status" value="1"/>
</dbReference>
<proteinExistence type="inferred from homology"/>
<dbReference type="EMBL" id="ML119061">
    <property type="protein sequence ID" value="ROT35245.1"/>
    <property type="molecule type" value="Genomic_DNA"/>
</dbReference>
<dbReference type="Gene3D" id="3.40.50.12780">
    <property type="entry name" value="N-terminal domain of ligase-like"/>
    <property type="match status" value="1"/>
</dbReference>
<dbReference type="InterPro" id="IPR042099">
    <property type="entry name" value="ANL_N_sf"/>
</dbReference>
<dbReference type="InterPro" id="IPR020845">
    <property type="entry name" value="AMP-binding_CS"/>
</dbReference>
<dbReference type="PROSITE" id="PS00455">
    <property type="entry name" value="AMP_BINDING"/>
    <property type="match status" value="1"/>
</dbReference>
<dbReference type="Pfam" id="PF00501">
    <property type="entry name" value="AMP-binding"/>
    <property type="match status" value="1"/>
</dbReference>
<name>A0A3N2PL49_SODAK</name>
<evidence type="ECO:0000313" key="6">
    <source>
        <dbReference type="Proteomes" id="UP000272025"/>
    </source>
</evidence>
<gene>
    <name evidence="5" type="ORF">SODALDRAFT_328562</name>
</gene>
<dbReference type="PANTHER" id="PTHR24096:SF149">
    <property type="entry name" value="AMP-BINDING DOMAIN-CONTAINING PROTEIN-RELATED"/>
    <property type="match status" value="1"/>
</dbReference>
<dbReference type="Pfam" id="PF13193">
    <property type="entry name" value="AMP-binding_C"/>
    <property type="match status" value="1"/>
</dbReference>
<feature type="domain" description="AMP-dependent synthetase/ligase" evidence="3">
    <location>
        <begin position="55"/>
        <end position="424"/>
    </location>
</feature>
<accession>A0A3N2PL49</accession>
<dbReference type="OrthoDB" id="6509636at2759"/>
<evidence type="ECO:0000259" key="3">
    <source>
        <dbReference type="Pfam" id="PF00501"/>
    </source>
</evidence>
<dbReference type="FunFam" id="3.30.300.30:FF:000007">
    <property type="entry name" value="4-coumarate--CoA ligase 2"/>
    <property type="match status" value="1"/>
</dbReference>
<evidence type="ECO:0000256" key="1">
    <source>
        <dbReference type="ARBA" id="ARBA00006432"/>
    </source>
</evidence>
<dbReference type="RefSeq" id="XP_028463051.1">
    <property type="nucleotide sequence ID" value="XM_028610730.1"/>
</dbReference>
<keyword evidence="6" id="KW-1185">Reference proteome</keyword>
<dbReference type="STRING" id="1314773.A0A3N2PL49"/>
<dbReference type="Proteomes" id="UP000272025">
    <property type="component" value="Unassembled WGS sequence"/>
</dbReference>
<dbReference type="AlphaFoldDB" id="A0A3N2PL49"/>
<dbReference type="InterPro" id="IPR025110">
    <property type="entry name" value="AMP-bd_C"/>
</dbReference>
<evidence type="ECO:0000259" key="4">
    <source>
        <dbReference type="Pfam" id="PF13193"/>
    </source>
</evidence>
<dbReference type="InterPro" id="IPR045851">
    <property type="entry name" value="AMP-bd_C_sf"/>
</dbReference>
<feature type="domain" description="AMP-binding enzyme C-terminal" evidence="4">
    <location>
        <begin position="473"/>
        <end position="548"/>
    </location>
</feature>
<evidence type="ECO:0000256" key="2">
    <source>
        <dbReference type="ARBA" id="ARBA00022598"/>
    </source>
</evidence>
<dbReference type="InterPro" id="IPR000873">
    <property type="entry name" value="AMP-dep_synth/lig_dom"/>
</dbReference>
<evidence type="ECO:0000313" key="5">
    <source>
        <dbReference type="EMBL" id="ROT35245.1"/>
    </source>
</evidence>
<keyword evidence="2" id="KW-0436">Ligase</keyword>
<dbReference type="GO" id="GO:0019748">
    <property type="term" value="P:secondary metabolic process"/>
    <property type="evidence" value="ECO:0007669"/>
    <property type="project" value="TreeGrafter"/>
</dbReference>
<comment type="similarity">
    <text evidence="1">Belongs to the ATP-dependent AMP-binding enzyme family.</text>
</comment>
<sequence length="568" mass="62622">MATVVERRGEQVIYRSPVTLDIPSLDILTFLFDNPHNDKLKDDTIMHADADDPAKAVTKASQLDLLQRLAYTLRTTYGVREGDAVQVMFTGHYLAPTVFYAILAAGATVAASTPSSSPQELARQMALSESKLLISTPDLKALAAKGGSAAGLPSDRILYFGDAHRRGSSVDIQLFNAASDAQVPVAPNKHHRWRRLTDKSTLERTLACLIYSSGTTGTPKAVKVSHANVVAQTHLILTPMRRYYDTHRPSFAYRTLAHVPAAHISGLQAYFINQAYLGGTVYWMRRFDFPRFLHHARALRITMFFSVPPVFLAIARSPLVTDHFDSVDVAWTGAAPLSAAVQLEAQRRLGKGRGGIAQTWGLSETTGGFTSLPRHIPPEEAVGSVSMVLANCEARIVDERGGDVEPGRTGEVWVRGPIVTKGYLKNEQANREVFVDGWFRTGDNMYFKDGKFFYVDRRKELIKYKGFQVAPAELEALLLTHPKIADSAVIGVESEDGTELPRAYVVADPTQISAKEIQDWVAEQVASYRRLRGGVFFISAIPKSAAGKILRRELRDLVKKEKEGASKL</sequence>
<organism evidence="5 6">
    <name type="scientific">Sodiomyces alkalinus (strain CBS 110278 / VKM F-3762 / F11)</name>
    <name type="common">Alkaliphilic filamentous fungus</name>
    <dbReference type="NCBI Taxonomy" id="1314773"/>
    <lineage>
        <taxon>Eukaryota</taxon>
        <taxon>Fungi</taxon>
        <taxon>Dikarya</taxon>
        <taxon>Ascomycota</taxon>
        <taxon>Pezizomycotina</taxon>
        <taxon>Sordariomycetes</taxon>
        <taxon>Hypocreomycetidae</taxon>
        <taxon>Glomerellales</taxon>
        <taxon>Plectosphaerellaceae</taxon>
        <taxon>Sodiomyces</taxon>
    </lineage>
</organism>
<dbReference type="Gene3D" id="3.30.300.30">
    <property type="match status" value="1"/>
</dbReference>
<dbReference type="GO" id="GO:0016405">
    <property type="term" value="F:CoA-ligase activity"/>
    <property type="evidence" value="ECO:0007669"/>
    <property type="project" value="TreeGrafter"/>
</dbReference>
<reference evidence="5 6" key="1">
    <citation type="journal article" date="2018" name="Mol. Ecol.">
        <title>The obligate alkalophilic soda-lake fungus Sodiomyces alkalinus has shifted to a protein diet.</title>
        <authorList>
            <person name="Grum-Grzhimaylo A.A."/>
            <person name="Falkoski D.L."/>
            <person name="van den Heuvel J."/>
            <person name="Valero-Jimenez C.A."/>
            <person name="Min B."/>
            <person name="Choi I.G."/>
            <person name="Lipzen A."/>
            <person name="Daum C.G."/>
            <person name="Aanen D.K."/>
            <person name="Tsang A."/>
            <person name="Henrissat B."/>
            <person name="Bilanenko E.N."/>
            <person name="de Vries R.P."/>
            <person name="van Kan J.A.L."/>
            <person name="Grigoriev I.V."/>
            <person name="Debets A.J.M."/>
        </authorList>
    </citation>
    <scope>NUCLEOTIDE SEQUENCE [LARGE SCALE GENOMIC DNA]</scope>
    <source>
        <strain evidence="5 6">F11</strain>
    </source>
</reference>
<protein>
    <submittedName>
        <fullName evidence="5">AMP-binding enzyme</fullName>
    </submittedName>
</protein>
<dbReference type="GeneID" id="39579208"/>
<dbReference type="SUPFAM" id="SSF56801">
    <property type="entry name" value="Acetyl-CoA synthetase-like"/>
    <property type="match status" value="1"/>
</dbReference>